<evidence type="ECO:0000313" key="5">
    <source>
        <dbReference type="EMBL" id="TKW08257.1"/>
    </source>
</evidence>
<evidence type="ECO:0000256" key="2">
    <source>
        <dbReference type="ARBA" id="ARBA00023242"/>
    </source>
</evidence>
<evidence type="ECO:0000313" key="6">
    <source>
        <dbReference type="Proteomes" id="UP000298652"/>
    </source>
</evidence>
<keyword evidence="6" id="KW-1185">Reference proteome</keyword>
<dbReference type="InterPro" id="IPR003822">
    <property type="entry name" value="PAH"/>
</dbReference>
<dbReference type="EMBL" id="CM016557">
    <property type="protein sequence ID" value="TKW08257.1"/>
    <property type="molecule type" value="Genomic_DNA"/>
</dbReference>
<evidence type="ECO:0000256" key="4">
    <source>
        <dbReference type="SAM" id="MobiDB-lite"/>
    </source>
</evidence>
<comment type="subcellular location">
    <subcellularLocation>
        <location evidence="1 3">Nucleus</location>
    </subcellularLocation>
</comment>
<dbReference type="Pfam" id="PF02671">
    <property type="entry name" value="PAH"/>
    <property type="match status" value="1"/>
</dbReference>
<accession>A0A4U6UCY9</accession>
<dbReference type="Proteomes" id="UP000298652">
    <property type="component" value="Chromosome 6"/>
</dbReference>
<sequence length="118" mass="13471">MGSSGSLKRVHEEIHGSPMASSSRRRVDRPALPPEVKAPTDEEARYIAAAEREFVMFAGKPEKYEEFDAVLGEFRRGRLGVASVVERMELVLQGHPYLIRGFNKFLPSGYFVRDLYYY</sequence>
<dbReference type="GO" id="GO:0005634">
    <property type="term" value="C:nucleus"/>
    <property type="evidence" value="ECO:0007669"/>
    <property type="project" value="UniProtKB-SubCell"/>
</dbReference>
<dbReference type="Gramene" id="TKW08257">
    <property type="protein sequence ID" value="TKW08257"/>
    <property type="gene ID" value="SEVIR_6G017600v2"/>
</dbReference>
<dbReference type="GO" id="GO:0006355">
    <property type="term" value="P:regulation of DNA-templated transcription"/>
    <property type="evidence" value="ECO:0007669"/>
    <property type="project" value="InterPro"/>
</dbReference>
<gene>
    <name evidence="5" type="ORF">SEVIR_6G017600v2</name>
</gene>
<organism evidence="5 6">
    <name type="scientific">Setaria viridis</name>
    <name type="common">Green bristlegrass</name>
    <name type="synonym">Setaria italica subsp. viridis</name>
    <dbReference type="NCBI Taxonomy" id="4556"/>
    <lineage>
        <taxon>Eukaryota</taxon>
        <taxon>Viridiplantae</taxon>
        <taxon>Streptophyta</taxon>
        <taxon>Embryophyta</taxon>
        <taxon>Tracheophyta</taxon>
        <taxon>Spermatophyta</taxon>
        <taxon>Magnoliopsida</taxon>
        <taxon>Liliopsida</taxon>
        <taxon>Poales</taxon>
        <taxon>Poaceae</taxon>
        <taxon>PACMAD clade</taxon>
        <taxon>Panicoideae</taxon>
        <taxon>Panicodae</taxon>
        <taxon>Paniceae</taxon>
        <taxon>Cenchrinae</taxon>
        <taxon>Setaria</taxon>
    </lineage>
</organism>
<feature type="region of interest" description="Disordered" evidence="4">
    <location>
        <begin position="1"/>
        <end position="39"/>
    </location>
</feature>
<evidence type="ECO:0000256" key="3">
    <source>
        <dbReference type="PROSITE-ProRule" id="PRU00810"/>
    </source>
</evidence>
<dbReference type="InterPro" id="IPR036600">
    <property type="entry name" value="PAH_sf"/>
</dbReference>
<dbReference type="AlphaFoldDB" id="A0A4U6UCY9"/>
<protein>
    <recommendedName>
        <fullName evidence="7">Histone deacetylase interacting domain-containing protein</fullName>
    </recommendedName>
</protein>
<keyword evidence="2 3" id="KW-0539">Nucleus</keyword>
<dbReference type="PROSITE" id="PS51477">
    <property type="entry name" value="PAH"/>
    <property type="match status" value="1"/>
</dbReference>
<dbReference type="SUPFAM" id="SSF47762">
    <property type="entry name" value="PAH2 domain"/>
    <property type="match status" value="1"/>
</dbReference>
<evidence type="ECO:0000256" key="1">
    <source>
        <dbReference type="ARBA" id="ARBA00004123"/>
    </source>
</evidence>
<name>A0A4U6UCY9_SETVI</name>
<proteinExistence type="predicted"/>
<dbReference type="Gene3D" id="1.20.1160.11">
    <property type="entry name" value="Paired amphipathic helix"/>
    <property type="match status" value="1"/>
</dbReference>
<reference evidence="5" key="1">
    <citation type="submission" date="2019-03" db="EMBL/GenBank/DDBJ databases">
        <title>WGS assembly of Setaria viridis.</title>
        <authorList>
            <person name="Huang P."/>
            <person name="Jenkins J."/>
            <person name="Grimwood J."/>
            <person name="Barry K."/>
            <person name="Healey A."/>
            <person name="Mamidi S."/>
            <person name="Sreedasyam A."/>
            <person name="Shu S."/>
            <person name="Feldman M."/>
            <person name="Wu J."/>
            <person name="Yu Y."/>
            <person name="Chen C."/>
            <person name="Johnson J."/>
            <person name="Rokhsar D."/>
            <person name="Baxter I."/>
            <person name="Schmutz J."/>
            <person name="Brutnell T."/>
            <person name="Kellogg E."/>
        </authorList>
    </citation>
    <scope>NUCLEOTIDE SEQUENCE [LARGE SCALE GENOMIC DNA]</scope>
</reference>
<evidence type="ECO:0008006" key="7">
    <source>
        <dbReference type="Google" id="ProtNLM"/>
    </source>
</evidence>